<dbReference type="InterPro" id="IPR048413">
    <property type="entry name" value="Htt_C-HEAT_rpt"/>
</dbReference>
<evidence type="ECO:0000313" key="1">
    <source>
        <dbReference type="EMBL" id="JAT20889.1"/>
    </source>
</evidence>
<accession>A0A1B6LB08</accession>
<dbReference type="Pfam" id="PF20927">
    <property type="entry name" value="Htt_C-HEAT"/>
    <property type="match status" value="2"/>
</dbReference>
<sequence>SLLNKLATTHYNLSPQCDQSRSVNTANINTIALDKAWFLTQVRLRCCQVDSAQQCSQLLNQLEYSDIVAVLRCQQFNNCILQHCFTLGTQLTAQESQTQEGEQVSALYCAARTSLLQHIHHLLSLLPRAHQVYSVIGRQMFPKERKYTDRLSELFSDNQFLETLFRLVPAVTSYLQSLSEMSSTAHSTIPTEARDDLARFGVLCMEVVQWLVTGGGGSCRGWPSLLHLALECAVSALRLDYLSGQLTVCQLGSVTSALAGLTHLATGNQLSLPRHSDEEELPEQEAVVSLHTRYQVAALVCWLEKSPEPLFNVPQFILQSIRDVVKSIGRCSLVLWYSCSPPETWPPSPPTQPPLPTPLLQDIDLLRQVIFRISLFGWTSRTQFEETWMSLLTVLSASPGPESEQDEVQAIMQGNSVAVEAITTLLVQTLLLPTPGHPNTGRLLHSSRNKTLTLSPQWGPKLEGVVDTLYWKLKECQRAK</sequence>
<gene>
    <name evidence="1" type="ORF">g.6453</name>
</gene>
<name>A0A1B6LB08_9HEMI</name>
<dbReference type="AlphaFoldDB" id="A0A1B6LB08"/>
<feature type="non-terminal residue" evidence="1">
    <location>
        <position position="1"/>
    </location>
</feature>
<proteinExistence type="predicted"/>
<dbReference type="PANTHER" id="PTHR10170:SF10">
    <property type="entry name" value="HUNTINGTIN"/>
    <property type="match status" value="1"/>
</dbReference>
<dbReference type="PANTHER" id="PTHR10170">
    <property type="entry name" value="HUNTINGTON DISEASE PROTEIN"/>
    <property type="match status" value="1"/>
</dbReference>
<dbReference type="EMBL" id="GEBQ01019088">
    <property type="protein sequence ID" value="JAT20889.1"/>
    <property type="molecule type" value="Transcribed_RNA"/>
</dbReference>
<dbReference type="InterPro" id="IPR028426">
    <property type="entry name" value="Huntingtin_fam"/>
</dbReference>
<organism evidence="1">
    <name type="scientific">Graphocephala atropunctata</name>
    <dbReference type="NCBI Taxonomy" id="36148"/>
    <lineage>
        <taxon>Eukaryota</taxon>
        <taxon>Metazoa</taxon>
        <taxon>Ecdysozoa</taxon>
        <taxon>Arthropoda</taxon>
        <taxon>Hexapoda</taxon>
        <taxon>Insecta</taxon>
        <taxon>Pterygota</taxon>
        <taxon>Neoptera</taxon>
        <taxon>Paraneoptera</taxon>
        <taxon>Hemiptera</taxon>
        <taxon>Auchenorrhyncha</taxon>
        <taxon>Membracoidea</taxon>
        <taxon>Cicadellidae</taxon>
        <taxon>Cicadellinae</taxon>
        <taxon>Cicadellini</taxon>
        <taxon>Graphocephala</taxon>
    </lineage>
</organism>
<reference evidence="1" key="1">
    <citation type="submission" date="2015-11" db="EMBL/GenBank/DDBJ databases">
        <title>De novo transcriptome assembly of four potential Pierce s Disease insect vectors from Arizona vineyards.</title>
        <authorList>
            <person name="Tassone E.E."/>
        </authorList>
    </citation>
    <scope>NUCLEOTIDE SEQUENCE</scope>
</reference>
<dbReference type="GO" id="GO:0005737">
    <property type="term" value="C:cytoplasm"/>
    <property type="evidence" value="ECO:0007669"/>
    <property type="project" value="TreeGrafter"/>
</dbReference>
<feature type="non-terminal residue" evidence="1">
    <location>
        <position position="480"/>
    </location>
</feature>
<protein>
    <submittedName>
        <fullName evidence="1">Uncharacterized protein</fullName>
    </submittedName>
</protein>